<comment type="pathway">
    <text evidence="3 12">Amino-acid biosynthesis; L-tryptophan biosynthesis; L-tryptophan from chorismate: step 5/5.</text>
</comment>
<dbReference type="HAMAP" id="MF_00133">
    <property type="entry name" value="Trp_synth_beta"/>
    <property type="match status" value="1"/>
</dbReference>
<dbReference type="NCBIfam" id="TIGR00263">
    <property type="entry name" value="trpB"/>
    <property type="match status" value="1"/>
</dbReference>
<feature type="modified residue" description="N6-(pyridoxal phosphate)lysine" evidence="12">
    <location>
        <position position="90"/>
    </location>
</feature>
<evidence type="ECO:0000256" key="7">
    <source>
        <dbReference type="ARBA" id="ARBA00022822"/>
    </source>
</evidence>
<evidence type="ECO:0000256" key="9">
    <source>
        <dbReference type="ARBA" id="ARBA00023141"/>
    </source>
</evidence>
<dbReference type="Proteomes" id="UP000028549">
    <property type="component" value="Unassembled WGS sequence"/>
</dbReference>
<feature type="region of interest" description="Disordered" evidence="13">
    <location>
        <begin position="390"/>
        <end position="409"/>
    </location>
</feature>
<comment type="cofactor">
    <cofactor evidence="1 12">
        <name>pyridoxal 5'-phosphate</name>
        <dbReference type="ChEBI" id="CHEBI:597326"/>
    </cofactor>
</comment>
<comment type="similarity">
    <text evidence="4 12">Belongs to the TrpB family.</text>
</comment>
<evidence type="ECO:0000256" key="8">
    <source>
        <dbReference type="ARBA" id="ARBA00022898"/>
    </source>
</evidence>
<comment type="subunit">
    <text evidence="5 12">Tetramer of two alpha and two beta chains.</text>
</comment>
<dbReference type="AlphaFoldDB" id="A0A084H0C7"/>
<accession>A0A084H0C7</accession>
<dbReference type="FunFam" id="3.40.50.1100:FF:000001">
    <property type="entry name" value="Tryptophan synthase beta chain"/>
    <property type="match status" value="1"/>
</dbReference>
<dbReference type="InterPro" id="IPR006654">
    <property type="entry name" value="Trp_synth_beta"/>
</dbReference>
<evidence type="ECO:0000256" key="1">
    <source>
        <dbReference type="ARBA" id="ARBA00001933"/>
    </source>
</evidence>
<keyword evidence="7 12" id="KW-0822">Tryptophan biosynthesis</keyword>
<evidence type="ECO:0000313" key="16">
    <source>
        <dbReference type="Proteomes" id="UP000028549"/>
    </source>
</evidence>
<evidence type="ECO:0000256" key="13">
    <source>
        <dbReference type="SAM" id="MobiDB-lite"/>
    </source>
</evidence>
<gene>
    <name evidence="12" type="primary">trpB</name>
    <name evidence="15" type="ORF">GS18_0209520</name>
</gene>
<feature type="domain" description="Tryptophan synthase beta chain-like PALP" evidence="14">
    <location>
        <begin position="56"/>
        <end position="379"/>
    </location>
</feature>
<comment type="catalytic activity">
    <reaction evidence="11 12">
        <text>(1S,2R)-1-C-(indol-3-yl)glycerol 3-phosphate + L-serine = D-glyceraldehyde 3-phosphate + L-tryptophan + H2O</text>
        <dbReference type="Rhea" id="RHEA:10532"/>
        <dbReference type="ChEBI" id="CHEBI:15377"/>
        <dbReference type="ChEBI" id="CHEBI:33384"/>
        <dbReference type="ChEBI" id="CHEBI:57912"/>
        <dbReference type="ChEBI" id="CHEBI:58866"/>
        <dbReference type="ChEBI" id="CHEBI:59776"/>
        <dbReference type="EC" id="4.2.1.20"/>
    </reaction>
</comment>
<evidence type="ECO:0000256" key="11">
    <source>
        <dbReference type="ARBA" id="ARBA00049047"/>
    </source>
</evidence>
<keyword evidence="6 12" id="KW-0028">Amino-acid biosynthesis</keyword>
<dbReference type="OrthoDB" id="9766131at2"/>
<dbReference type="STRING" id="246786.GS18_0209520"/>
<proteinExistence type="inferred from homology"/>
<dbReference type="CDD" id="cd06446">
    <property type="entry name" value="Trp-synth_B"/>
    <property type="match status" value="1"/>
</dbReference>
<dbReference type="PANTHER" id="PTHR48077">
    <property type="entry name" value="TRYPTOPHAN SYNTHASE-RELATED"/>
    <property type="match status" value="1"/>
</dbReference>
<evidence type="ECO:0000256" key="10">
    <source>
        <dbReference type="ARBA" id="ARBA00023239"/>
    </source>
</evidence>
<reference evidence="15 16" key="1">
    <citation type="journal article" date="2005" name="Int. J. Syst. Evol. Microbiol.">
        <title>Bacillus cibi sp. nov., isolated from jeotgal, a traditional Korean fermented seafood.</title>
        <authorList>
            <person name="Yoon J.H."/>
            <person name="Lee C.H."/>
            <person name="Oh T.K."/>
        </authorList>
    </citation>
    <scope>NUCLEOTIDE SEQUENCE [LARGE SCALE GENOMIC DNA]</scope>
    <source>
        <strain evidence="15 16">DSM 16189</strain>
    </source>
</reference>
<keyword evidence="16" id="KW-1185">Reference proteome</keyword>
<evidence type="ECO:0000256" key="6">
    <source>
        <dbReference type="ARBA" id="ARBA00022605"/>
    </source>
</evidence>
<dbReference type="UniPathway" id="UPA00035">
    <property type="reaction ID" value="UER00044"/>
</dbReference>
<dbReference type="RefSeq" id="WP_029280270.1">
    <property type="nucleotide sequence ID" value="NZ_CANLZQ010000004.1"/>
</dbReference>
<evidence type="ECO:0000256" key="12">
    <source>
        <dbReference type="HAMAP-Rule" id="MF_00133"/>
    </source>
</evidence>
<dbReference type="InterPro" id="IPR006653">
    <property type="entry name" value="Trp_synth_b_CS"/>
</dbReference>
<dbReference type="PANTHER" id="PTHR48077:SF3">
    <property type="entry name" value="TRYPTOPHAN SYNTHASE"/>
    <property type="match status" value="1"/>
</dbReference>
<dbReference type="GO" id="GO:0005737">
    <property type="term" value="C:cytoplasm"/>
    <property type="evidence" value="ECO:0007669"/>
    <property type="project" value="TreeGrafter"/>
</dbReference>
<evidence type="ECO:0000259" key="14">
    <source>
        <dbReference type="Pfam" id="PF00291"/>
    </source>
</evidence>
<keyword evidence="8 12" id="KW-0663">Pyridoxal phosphate</keyword>
<sequence>MYQFPDEFGRYGEFGGKYVPETLMQPLAELQEAFEEAIADSGFMNEYRRLLSEYSGRPTALTYAENVSEKLGGAKIFLKREDLNHTGAHKINNAIGQALLAKKMGKTKIIAETGAGQHGVAAATVAAKFGLECKVFMGQEDVSRQELNVFRMKLLGAEVIPVHSGNKTLKDATNEAIRYWVQHCEDHFYMIGSVVGPHPYPQMVREFQRVIGDEAKEQLQSRLNTLPDKVVACVGGGSNAIGMFAAFIDEEVDLVGVEAAGKGTDTDLHAATIAKGTKGVIHGSLTYLLQDEHGQITEPYSISAGLDYPGIGPEHAHLSLTGRVSYESVTDDEALSALTFLAQEEGILPAIETAHALAKAFDLAKQMKQDETLMICLSGRGDKDVHTLMDSFEGGGKHEDTPAEPAFTK</sequence>
<dbReference type="Pfam" id="PF00291">
    <property type="entry name" value="PALP"/>
    <property type="match status" value="1"/>
</dbReference>
<evidence type="ECO:0000256" key="5">
    <source>
        <dbReference type="ARBA" id="ARBA00011270"/>
    </source>
</evidence>
<dbReference type="EMBL" id="JNVC02000004">
    <property type="protein sequence ID" value="KEZ53039.1"/>
    <property type="molecule type" value="Genomic_DNA"/>
</dbReference>
<keyword evidence="10 12" id="KW-0456">Lyase</keyword>
<dbReference type="SUPFAM" id="SSF53686">
    <property type="entry name" value="Tryptophan synthase beta subunit-like PLP-dependent enzymes"/>
    <property type="match status" value="1"/>
</dbReference>
<dbReference type="InterPro" id="IPR001926">
    <property type="entry name" value="TrpB-like_PALP"/>
</dbReference>
<evidence type="ECO:0000256" key="2">
    <source>
        <dbReference type="ARBA" id="ARBA00002786"/>
    </source>
</evidence>
<evidence type="ECO:0000256" key="4">
    <source>
        <dbReference type="ARBA" id="ARBA00009982"/>
    </source>
</evidence>
<keyword evidence="9 12" id="KW-0057">Aromatic amino acid biosynthesis</keyword>
<dbReference type="InterPro" id="IPR023026">
    <property type="entry name" value="Trp_synth_beta/beta-like"/>
</dbReference>
<dbReference type="PROSITE" id="PS00168">
    <property type="entry name" value="TRP_SYNTHASE_BETA"/>
    <property type="match status" value="1"/>
</dbReference>
<dbReference type="FunFam" id="3.40.50.1100:FF:000004">
    <property type="entry name" value="Tryptophan synthase beta chain"/>
    <property type="match status" value="1"/>
</dbReference>
<dbReference type="Gene3D" id="3.40.50.1100">
    <property type="match status" value="2"/>
</dbReference>
<organism evidence="15 16">
    <name type="scientific">Metabacillus indicus</name>
    <name type="common">Bacillus indicus</name>
    <dbReference type="NCBI Taxonomy" id="246786"/>
    <lineage>
        <taxon>Bacteria</taxon>
        <taxon>Bacillati</taxon>
        <taxon>Bacillota</taxon>
        <taxon>Bacilli</taxon>
        <taxon>Bacillales</taxon>
        <taxon>Bacillaceae</taxon>
        <taxon>Metabacillus</taxon>
    </lineage>
</organism>
<dbReference type="GO" id="GO:0004834">
    <property type="term" value="F:tryptophan synthase activity"/>
    <property type="evidence" value="ECO:0007669"/>
    <property type="project" value="UniProtKB-UniRule"/>
</dbReference>
<protein>
    <recommendedName>
        <fullName evidence="12">Tryptophan synthase beta chain</fullName>
        <ecNumber evidence="12">4.2.1.20</ecNumber>
    </recommendedName>
</protein>
<evidence type="ECO:0000313" key="15">
    <source>
        <dbReference type="EMBL" id="KEZ53039.1"/>
    </source>
</evidence>
<dbReference type="PIRSF" id="PIRSF001413">
    <property type="entry name" value="Trp_syn_beta"/>
    <property type="match status" value="1"/>
</dbReference>
<name>A0A084H0C7_METID</name>
<dbReference type="EC" id="4.2.1.20" evidence="12"/>
<comment type="function">
    <text evidence="2 12">The beta subunit is responsible for the synthesis of L-tryptophan from indole and L-serine.</text>
</comment>
<evidence type="ECO:0000256" key="3">
    <source>
        <dbReference type="ARBA" id="ARBA00004733"/>
    </source>
</evidence>
<dbReference type="InterPro" id="IPR036052">
    <property type="entry name" value="TrpB-like_PALP_sf"/>
</dbReference>
<comment type="caution">
    <text evidence="15">The sequence shown here is derived from an EMBL/GenBank/DDBJ whole genome shotgun (WGS) entry which is preliminary data.</text>
</comment>